<dbReference type="Proteomes" id="UP000466906">
    <property type="component" value="Chromosome"/>
</dbReference>
<dbReference type="AlphaFoldDB" id="A0A6N4UNX2"/>
<dbReference type="EMBL" id="AP022565">
    <property type="protein sequence ID" value="BBX25625.1"/>
    <property type="molecule type" value="Genomic_DNA"/>
</dbReference>
<evidence type="ECO:0000313" key="2">
    <source>
        <dbReference type="Proteomes" id="UP000466906"/>
    </source>
</evidence>
<gene>
    <name evidence="1" type="ORF">MALV_07500</name>
</gene>
<organism evidence="1 2">
    <name type="scientific">Mycolicibacterium alvei</name>
    <dbReference type="NCBI Taxonomy" id="67081"/>
    <lineage>
        <taxon>Bacteria</taxon>
        <taxon>Bacillati</taxon>
        <taxon>Actinomycetota</taxon>
        <taxon>Actinomycetes</taxon>
        <taxon>Mycobacteriales</taxon>
        <taxon>Mycobacteriaceae</taxon>
        <taxon>Mycolicibacterium</taxon>
    </lineage>
</organism>
<dbReference type="KEGG" id="malv:MALV_07500"/>
<keyword evidence="2" id="KW-1185">Reference proteome</keyword>
<proteinExistence type="predicted"/>
<reference evidence="1 2" key="1">
    <citation type="journal article" date="2019" name="Emerg. Microbes Infect.">
        <title>Comprehensive subspecies identification of 175 nontuberculous mycobacteria species based on 7547 genomic profiles.</title>
        <authorList>
            <person name="Matsumoto Y."/>
            <person name="Kinjo T."/>
            <person name="Motooka D."/>
            <person name="Nabeya D."/>
            <person name="Jung N."/>
            <person name="Uechi K."/>
            <person name="Horii T."/>
            <person name="Iida T."/>
            <person name="Fujita J."/>
            <person name="Nakamura S."/>
        </authorList>
    </citation>
    <scope>NUCLEOTIDE SEQUENCE [LARGE SCALE GENOMIC DNA]</scope>
    <source>
        <strain evidence="1 2">JCM 12272</strain>
    </source>
</reference>
<name>A0A6N4UNX2_9MYCO</name>
<protein>
    <submittedName>
        <fullName evidence="1">Uncharacterized protein</fullName>
    </submittedName>
</protein>
<sequence length="121" mass="12622">MAPATVRPAIASFARVPGSVAQCASVINPAVLSVTPAQNCRSGNAASTGRSVHRRTVTLVFAHRRPNAARLPGDVGDPLHDIVMGYDRLVLAAGSPVVRPNIPGLREFGFDVDPLAIGSRC</sequence>
<accession>A0A6N4UNX2</accession>
<evidence type="ECO:0000313" key="1">
    <source>
        <dbReference type="EMBL" id="BBX25625.1"/>
    </source>
</evidence>